<evidence type="ECO:0000256" key="2">
    <source>
        <dbReference type="ARBA" id="ARBA00022679"/>
    </source>
</evidence>
<organism evidence="5 6">
    <name type="scientific">Acidobacterium capsulatum (strain ATCC 51196 / DSM 11244 / BCRC 80197 / JCM 7670 / NBRC 15755 / NCIMB 13165 / 161)</name>
    <dbReference type="NCBI Taxonomy" id="240015"/>
    <lineage>
        <taxon>Bacteria</taxon>
        <taxon>Pseudomonadati</taxon>
        <taxon>Acidobacteriota</taxon>
        <taxon>Terriglobia</taxon>
        <taxon>Terriglobales</taxon>
        <taxon>Acidobacteriaceae</taxon>
        <taxon>Acidobacterium</taxon>
    </lineage>
</organism>
<dbReference type="AlphaFoldDB" id="C1F495"/>
<dbReference type="GO" id="GO:0016301">
    <property type="term" value="F:kinase activity"/>
    <property type="evidence" value="ECO:0007669"/>
    <property type="project" value="UniProtKB-KW"/>
</dbReference>
<comment type="similarity">
    <text evidence="1">Belongs to the carbohydrate kinase PfkB family.</text>
</comment>
<dbReference type="eggNOG" id="COG0524">
    <property type="taxonomic scope" value="Bacteria"/>
</dbReference>
<name>C1F495_ACIC5</name>
<dbReference type="EMBL" id="CP001472">
    <property type="protein sequence ID" value="ACO32838.1"/>
    <property type="molecule type" value="Genomic_DNA"/>
</dbReference>
<evidence type="ECO:0000259" key="4">
    <source>
        <dbReference type="Pfam" id="PF00294"/>
    </source>
</evidence>
<dbReference type="InterPro" id="IPR011611">
    <property type="entry name" value="PfkB_dom"/>
</dbReference>
<evidence type="ECO:0000313" key="6">
    <source>
        <dbReference type="Proteomes" id="UP000002207"/>
    </source>
</evidence>
<dbReference type="Pfam" id="PF00294">
    <property type="entry name" value="PfkB"/>
    <property type="match status" value="1"/>
</dbReference>
<evidence type="ECO:0000313" key="5">
    <source>
        <dbReference type="EMBL" id="ACO32838.1"/>
    </source>
</evidence>
<keyword evidence="2" id="KW-0808">Transferase</keyword>
<dbReference type="PANTHER" id="PTHR43320">
    <property type="entry name" value="SUGAR KINASE"/>
    <property type="match status" value="1"/>
</dbReference>
<reference evidence="5 6" key="1">
    <citation type="journal article" date="2009" name="Appl. Environ. Microbiol.">
        <title>Three genomes from the phylum Acidobacteria provide insight into the lifestyles of these microorganisms in soils.</title>
        <authorList>
            <person name="Ward N.L."/>
            <person name="Challacombe J.F."/>
            <person name="Janssen P.H."/>
            <person name="Henrissat B."/>
            <person name="Coutinho P.M."/>
            <person name="Wu M."/>
            <person name="Xie G."/>
            <person name="Haft D.H."/>
            <person name="Sait M."/>
            <person name="Badger J."/>
            <person name="Barabote R.D."/>
            <person name="Bradley B."/>
            <person name="Brettin T.S."/>
            <person name="Brinkac L.M."/>
            <person name="Bruce D."/>
            <person name="Creasy T."/>
            <person name="Daugherty S.C."/>
            <person name="Davidsen T.M."/>
            <person name="DeBoy R.T."/>
            <person name="Detter J.C."/>
            <person name="Dodson R.J."/>
            <person name="Durkin A.S."/>
            <person name="Ganapathy A."/>
            <person name="Gwinn-Giglio M."/>
            <person name="Han C.S."/>
            <person name="Khouri H."/>
            <person name="Kiss H."/>
            <person name="Kothari S.P."/>
            <person name="Madupu R."/>
            <person name="Nelson K.E."/>
            <person name="Nelson W.C."/>
            <person name="Paulsen I."/>
            <person name="Penn K."/>
            <person name="Ren Q."/>
            <person name="Rosovitz M.J."/>
            <person name="Selengut J.D."/>
            <person name="Shrivastava S."/>
            <person name="Sullivan S.A."/>
            <person name="Tapia R."/>
            <person name="Thompson L.S."/>
            <person name="Watkins K.L."/>
            <person name="Yang Q."/>
            <person name="Yu C."/>
            <person name="Zafar N."/>
            <person name="Zhou L."/>
            <person name="Kuske C.R."/>
        </authorList>
    </citation>
    <scope>NUCLEOTIDE SEQUENCE [LARGE SCALE GENOMIC DNA]</scope>
    <source>
        <strain evidence="6">ATCC 51196 / DSM 11244 / BCRC 80197 / JCM 7670 / NBRC 15755 / NCIMB 13165 / 161</strain>
    </source>
</reference>
<dbReference type="InterPro" id="IPR029056">
    <property type="entry name" value="Ribokinase-like"/>
</dbReference>
<sequence>MSLLPPFHRTHYAWDCLALGEIMLRFDPGEGRIHTTRQFAVWEGGGEYNVARGLRRCFGLRTAVATAFADNPVGRLVEDLVLQGGVDTSLIRWVPYDGVGRAARNGLYFLERGFGHRPGVACFDRGHTAIAQVKPGDFDWTAIFAQGVRWFHTGGIFAGLSASSPQVALEAIRAARSAGTIVSFDLNYRDSLWREFGGNPEATRVNQQLVREVDVLIGGEEDFRERLGIPITVSPTKSSGPMPLEGWDHLLREVAAAYPNLKVIAATRRTVTSSMHNTWGGVAHSQGQTIEVPLRPIEILDRVGGGDSFASGFIYGLLQNQSIEWALRCGVAHGMLTMTTPGDASMVTLAEVEHTMADGSIRMRR</sequence>
<dbReference type="PANTHER" id="PTHR43320:SF2">
    <property type="entry name" value="2-DEHYDRO-3-DEOXYGLUCONOKINASE_2-DEHYDRO-3-DEOXYGALACTONOKINASE"/>
    <property type="match status" value="1"/>
</dbReference>
<dbReference type="Proteomes" id="UP000002207">
    <property type="component" value="Chromosome"/>
</dbReference>
<evidence type="ECO:0000256" key="1">
    <source>
        <dbReference type="ARBA" id="ARBA00010688"/>
    </source>
</evidence>
<dbReference type="CDD" id="cd01166">
    <property type="entry name" value="KdgK"/>
    <property type="match status" value="1"/>
</dbReference>
<gene>
    <name evidence="5" type="ordered locus">ACP_1124</name>
</gene>
<dbReference type="KEGG" id="aca:ACP_1124"/>
<keyword evidence="3 5" id="KW-0418">Kinase</keyword>
<dbReference type="InParanoid" id="C1F495"/>
<keyword evidence="6" id="KW-1185">Reference proteome</keyword>
<dbReference type="HOGENOM" id="CLU_027634_0_1_0"/>
<dbReference type="InterPro" id="IPR052700">
    <property type="entry name" value="Carb_kinase_PfkB-like"/>
</dbReference>
<protein>
    <submittedName>
        <fullName evidence="5">Kinase, pfkB family</fullName>
    </submittedName>
</protein>
<dbReference type="RefSeq" id="WP_015896281.1">
    <property type="nucleotide sequence ID" value="NC_012483.1"/>
</dbReference>
<feature type="domain" description="Carbohydrate kinase PfkB" evidence="4">
    <location>
        <begin position="18"/>
        <end position="345"/>
    </location>
</feature>
<evidence type="ECO:0000256" key="3">
    <source>
        <dbReference type="ARBA" id="ARBA00022777"/>
    </source>
</evidence>
<dbReference type="OrthoDB" id="9813569at2"/>
<dbReference type="SUPFAM" id="SSF53613">
    <property type="entry name" value="Ribokinase-like"/>
    <property type="match status" value="1"/>
</dbReference>
<dbReference type="STRING" id="240015.ACP_1124"/>
<dbReference type="Gene3D" id="3.40.1190.20">
    <property type="match status" value="1"/>
</dbReference>
<accession>C1F495</accession>
<proteinExistence type="inferred from homology"/>